<evidence type="ECO:0000313" key="2">
    <source>
        <dbReference type="Proteomes" id="UP001194580"/>
    </source>
</evidence>
<evidence type="ECO:0008006" key="3">
    <source>
        <dbReference type="Google" id="ProtNLM"/>
    </source>
</evidence>
<reference evidence="1" key="1">
    <citation type="journal article" date="2020" name="Fungal Divers.">
        <title>Resolving the Mortierellaceae phylogeny through synthesis of multi-gene phylogenetics and phylogenomics.</title>
        <authorList>
            <person name="Vandepol N."/>
            <person name="Liber J."/>
            <person name="Desiro A."/>
            <person name="Na H."/>
            <person name="Kennedy M."/>
            <person name="Barry K."/>
            <person name="Grigoriev I.V."/>
            <person name="Miller A.N."/>
            <person name="O'Donnell K."/>
            <person name="Stajich J.E."/>
            <person name="Bonito G."/>
        </authorList>
    </citation>
    <scope>NUCLEOTIDE SEQUENCE</scope>
    <source>
        <strain evidence="1">NRRL 28262</strain>
    </source>
</reference>
<accession>A0AAD4DK20</accession>
<dbReference type="GO" id="GO:0031146">
    <property type="term" value="P:SCF-dependent proteasomal ubiquitin-dependent protein catabolic process"/>
    <property type="evidence" value="ECO:0007669"/>
    <property type="project" value="TreeGrafter"/>
</dbReference>
<name>A0AAD4DK20_9FUNG</name>
<dbReference type="InterPro" id="IPR032675">
    <property type="entry name" value="LRR_dom_sf"/>
</dbReference>
<dbReference type="GO" id="GO:0019005">
    <property type="term" value="C:SCF ubiquitin ligase complex"/>
    <property type="evidence" value="ECO:0007669"/>
    <property type="project" value="TreeGrafter"/>
</dbReference>
<dbReference type="Proteomes" id="UP001194580">
    <property type="component" value="Unassembled WGS sequence"/>
</dbReference>
<evidence type="ECO:0000313" key="1">
    <source>
        <dbReference type="EMBL" id="KAG0280182.1"/>
    </source>
</evidence>
<dbReference type="SUPFAM" id="SSF52047">
    <property type="entry name" value="RNI-like"/>
    <property type="match status" value="1"/>
</dbReference>
<keyword evidence="2" id="KW-1185">Reference proteome</keyword>
<gene>
    <name evidence="1" type="ORF">BGZ95_011010</name>
</gene>
<sequence length="1224" mass="141477">MQLSNISTSRALQVFIRLPEMLSALGSQMEPPDLLSCILVCRLWYDTMLPRLWHSIDDTKNSFPKILSLHDSDAAKGDKDEAWVLTIFAKHGHFIRHLTTRTKVVIKAVSLSGTCTDLVSFTTKSLVFGLTLKEREEQSYMDDLNRNYHESQDQAQGGPIISPLFMGVMRPGAPGARTLEHQDQDWYIAQHFWLIIYQNRSLRQLHLDWSLETLFRVTSKTFAYEMVARLKYLERLEDGLVLFQLGRLLDVVPHLLHFKASYYHILDMSTFTKQRQQQYCSLRTLRLDEYVATENMLRLLHHLPSLDELYIMQLLRTNDETVFRKGDGDDKAILHSTPSRLKMLTIYRTLFEFDWLFNTVFLPRLPSLTEFRTHTLHPETSRALAVHCPKLEVFRQLGHTDTIHPNYTSIIKGSIELTPLLEGCPNLKIVDATHHMIIANRLLSSNDAPWACLGLQHLRCQITGIDRLTMQEQSELDKAADSVEQQAVMEKYTRSQYQQRQIYQRLAGLQHLTTCDLGFEYRQVRWLKTKVGHERDMYSIGGKEYIRYTGPIYDTLDLSLDSGLYQLASLKRLEVFGFEGVFHQIGRRELQWMATSWPRLRVLRGLHEDKMTMVEPDARRNELREYMRGLRPDVRHASLVVDDSQHSWPKLLAVRDSDEAQGHQDDEWLHRIFVKYGAHIRLMEIHCSAMFAFANRSGTCINLRRIAVYDLNDGETLKDVAESNLIMFSEPGDGGRTLDETNSPGEMGPLLSPLLENVFEPKEAMWRTVTQQRRDWMSHQHLWLLIRKNPSLCSLQLDYSLHHLSTISSVEFFYSSMALLPNLVEFQCDGVMKGLGALLESLPRLERLASCSGFLDNAVPYKTFTQLRELNAWVDFSSRDFFLLLKRLPNLEYLHCTGLREASDDNFVDAQGVLDNTPSSLTRLQFEIGNDITDKQMATYLMPWLPRLTEFVDTELRPLTIAALRVHCRNIERVGQLRKAYAYYPERGCRPQVNELNLLLRTCPRLKSLDRIRVQVEMHELLAYPWASTSLERISCQVSGVTRLTKSERATLKQLEQVSENDGLELSKEEERVLAKASQSREQQRKIYDRFGSMKNLKLLDFGYDYGQLVDMETGQYLGHYGGSIYKDFMHLAAPIKDTLELNLASGLSRLGGLLELEVFGFDGMDHCIGKAELAWMVDHWPRLKTVRGLQLEEFDGSRRKQKKLELRLHLRALRPGCVFAGRF</sequence>
<protein>
    <recommendedName>
        <fullName evidence="3">F-box domain-containing protein</fullName>
    </recommendedName>
</protein>
<dbReference type="AlphaFoldDB" id="A0AAD4DK20"/>
<organism evidence="1 2">
    <name type="scientific">Linnemannia exigua</name>
    <dbReference type="NCBI Taxonomy" id="604196"/>
    <lineage>
        <taxon>Eukaryota</taxon>
        <taxon>Fungi</taxon>
        <taxon>Fungi incertae sedis</taxon>
        <taxon>Mucoromycota</taxon>
        <taxon>Mortierellomycotina</taxon>
        <taxon>Mortierellomycetes</taxon>
        <taxon>Mortierellales</taxon>
        <taxon>Mortierellaceae</taxon>
        <taxon>Linnemannia</taxon>
    </lineage>
</organism>
<dbReference type="EMBL" id="JAAAIL010000079">
    <property type="protein sequence ID" value="KAG0280182.1"/>
    <property type="molecule type" value="Genomic_DNA"/>
</dbReference>
<proteinExistence type="predicted"/>
<comment type="caution">
    <text evidence="1">The sequence shown here is derived from an EMBL/GenBank/DDBJ whole genome shotgun (WGS) entry which is preliminary data.</text>
</comment>
<dbReference type="PANTHER" id="PTHR13318">
    <property type="entry name" value="PARTNER OF PAIRED, ISOFORM B-RELATED"/>
    <property type="match status" value="1"/>
</dbReference>
<dbReference type="Gene3D" id="3.80.10.10">
    <property type="entry name" value="Ribonuclease Inhibitor"/>
    <property type="match status" value="2"/>
</dbReference>